<dbReference type="InterPro" id="IPR009057">
    <property type="entry name" value="Homeodomain-like_sf"/>
</dbReference>
<reference evidence="7" key="1">
    <citation type="submission" date="2020-01" db="EMBL/GenBank/DDBJ databases">
        <title>Genome sequence of Kobresia littledalei, the first chromosome-level genome in the family Cyperaceae.</title>
        <authorList>
            <person name="Qu G."/>
        </authorList>
    </citation>
    <scope>NUCLEOTIDE SEQUENCE</scope>
    <source>
        <strain evidence="7">C.B.Clarke</strain>
        <tissue evidence="7">Leaf</tissue>
    </source>
</reference>
<dbReference type="PANTHER" id="PTHR43952:SF75">
    <property type="entry name" value="PROTEIN RADIALIS-LIKE 6"/>
    <property type="match status" value="1"/>
</dbReference>
<evidence type="ECO:0000259" key="6">
    <source>
        <dbReference type="PROSITE" id="PS51293"/>
    </source>
</evidence>
<dbReference type="Pfam" id="PF00249">
    <property type="entry name" value="Myb_DNA-binding"/>
    <property type="match status" value="1"/>
</dbReference>
<name>A0A833R6S1_9POAL</name>
<dbReference type="Gene3D" id="1.10.10.60">
    <property type="entry name" value="Homeodomain-like"/>
    <property type="match status" value="1"/>
</dbReference>
<dbReference type="PANTHER" id="PTHR43952">
    <property type="entry name" value="MYB FAMILY TRANSCRIPTION FACTOR-RELATED"/>
    <property type="match status" value="1"/>
</dbReference>
<feature type="domain" description="Myb-like" evidence="5">
    <location>
        <begin position="54"/>
        <end position="101"/>
    </location>
</feature>
<dbReference type="SMART" id="SM00717">
    <property type="entry name" value="SANT"/>
    <property type="match status" value="1"/>
</dbReference>
<dbReference type="GO" id="GO:0005634">
    <property type="term" value="C:nucleus"/>
    <property type="evidence" value="ECO:0007669"/>
    <property type="project" value="UniProtKB-SubCell"/>
</dbReference>
<keyword evidence="8" id="KW-1185">Reference proteome</keyword>
<evidence type="ECO:0000256" key="1">
    <source>
        <dbReference type="ARBA" id="ARBA00004123"/>
    </source>
</evidence>
<accession>A0A833R6S1</accession>
<evidence type="ECO:0000256" key="2">
    <source>
        <dbReference type="ARBA" id="ARBA00023015"/>
    </source>
</evidence>
<proteinExistence type="predicted"/>
<evidence type="ECO:0000313" key="7">
    <source>
        <dbReference type="EMBL" id="KAF3330831.1"/>
    </source>
</evidence>
<dbReference type="FunFam" id="1.10.10.60:FF:000154">
    <property type="entry name" value="Transcription factor SRM1"/>
    <property type="match status" value="1"/>
</dbReference>
<feature type="domain" description="SANT" evidence="6">
    <location>
        <begin position="52"/>
        <end position="100"/>
    </location>
</feature>
<dbReference type="InterPro" id="IPR017884">
    <property type="entry name" value="SANT_dom"/>
</dbReference>
<dbReference type="CDD" id="cd00167">
    <property type="entry name" value="SANT"/>
    <property type="match status" value="1"/>
</dbReference>
<protein>
    <submittedName>
        <fullName evidence="7">Protein RADIALIS-like 4</fullName>
    </submittedName>
</protein>
<evidence type="ECO:0000259" key="5">
    <source>
        <dbReference type="PROSITE" id="PS50090"/>
    </source>
</evidence>
<evidence type="ECO:0000256" key="4">
    <source>
        <dbReference type="ARBA" id="ARBA00023242"/>
    </source>
</evidence>
<dbReference type="SUPFAM" id="SSF46689">
    <property type="entry name" value="Homeodomain-like"/>
    <property type="match status" value="1"/>
</dbReference>
<dbReference type="AlphaFoldDB" id="A0A833R6S1"/>
<keyword evidence="2" id="KW-0805">Transcription regulation</keyword>
<dbReference type="GO" id="GO:0003700">
    <property type="term" value="F:DNA-binding transcription factor activity"/>
    <property type="evidence" value="ECO:0007669"/>
    <property type="project" value="InterPro"/>
</dbReference>
<dbReference type="PROSITE" id="PS51293">
    <property type="entry name" value="SANT"/>
    <property type="match status" value="1"/>
</dbReference>
<gene>
    <name evidence="7" type="ORF">FCM35_KLT04185</name>
</gene>
<comment type="caution">
    <text evidence="7">The sequence shown here is derived from an EMBL/GenBank/DDBJ whole genome shotgun (WGS) entry which is preliminary data.</text>
</comment>
<evidence type="ECO:0000256" key="3">
    <source>
        <dbReference type="ARBA" id="ARBA00023163"/>
    </source>
</evidence>
<organism evidence="7 8">
    <name type="scientific">Carex littledalei</name>
    <dbReference type="NCBI Taxonomy" id="544730"/>
    <lineage>
        <taxon>Eukaryota</taxon>
        <taxon>Viridiplantae</taxon>
        <taxon>Streptophyta</taxon>
        <taxon>Embryophyta</taxon>
        <taxon>Tracheophyta</taxon>
        <taxon>Spermatophyta</taxon>
        <taxon>Magnoliopsida</taxon>
        <taxon>Liliopsida</taxon>
        <taxon>Poales</taxon>
        <taxon>Cyperaceae</taxon>
        <taxon>Cyperoideae</taxon>
        <taxon>Cariceae</taxon>
        <taxon>Carex</taxon>
        <taxon>Carex subgen. Euthyceras</taxon>
    </lineage>
</organism>
<dbReference type="PROSITE" id="PS50090">
    <property type="entry name" value="MYB_LIKE"/>
    <property type="match status" value="1"/>
</dbReference>
<dbReference type="InterPro" id="IPR001005">
    <property type="entry name" value="SANT/Myb"/>
</dbReference>
<dbReference type="InterPro" id="IPR044636">
    <property type="entry name" value="RADIALIS-like"/>
</dbReference>
<dbReference type="OrthoDB" id="118550at2759"/>
<evidence type="ECO:0000313" key="8">
    <source>
        <dbReference type="Proteomes" id="UP000623129"/>
    </source>
</evidence>
<dbReference type="Proteomes" id="UP000623129">
    <property type="component" value="Unassembled WGS sequence"/>
</dbReference>
<keyword evidence="3" id="KW-0804">Transcription</keyword>
<keyword evidence="4" id="KW-0539">Nucleus</keyword>
<comment type="subcellular location">
    <subcellularLocation>
        <location evidence="1">Nucleus</location>
    </subcellularLocation>
</comment>
<sequence length="122" mass="14351">MIGISLSDHYKYHMNLFLKKAQQHFCQFSLSLISTLSLTPISFRFFTCFYLMAWTVEENKRFERALSKYDKDTPDRWEKVAAMVGSGKTVQDVKSHYKLLLDDVERIESGNIPFPNYCYSSR</sequence>
<dbReference type="EMBL" id="SWLB01000013">
    <property type="protein sequence ID" value="KAF3330831.1"/>
    <property type="molecule type" value="Genomic_DNA"/>
</dbReference>